<dbReference type="EMBL" id="MU157857">
    <property type="protein sequence ID" value="KAF9527896.1"/>
    <property type="molecule type" value="Genomic_DNA"/>
</dbReference>
<keyword evidence="6" id="KW-0067">ATP-binding</keyword>
<organism evidence="10 11">
    <name type="scientific">Crepidotus variabilis</name>
    <dbReference type="NCBI Taxonomy" id="179855"/>
    <lineage>
        <taxon>Eukaryota</taxon>
        <taxon>Fungi</taxon>
        <taxon>Dikarya</taxon>
        <taxon>Basidiomycota</taxon>
        <taxon>Agaricomycotina</taxon>
        <taxon>Agaricomycetes</taxon>
        <taxon>Agaricomycetidae</taxon>
        <taxon>Agaricales</taxon>
        <taxon>Agaricineae</taxon>
        <taxon>Crepidotaceae</taxon>
        <taxon>Crepidotus</taxon>
    </lineage>
</organism>
<feature type="compositionally biased region" description="Low complexity" evidence="7">
    <location>
        <begin position="349"/>
        <end position="358"/>
    </location>
</feature>
<evidence type="ECO:0000256" key="6">
    <source>
        <dbReference type="ARBA" id="ARBA00022840"/>
    </source>
</evidence>
<dbReference type="SMART" id="SM00233">
    <property type="entry name" value="PH"/>
    <property type="match status" value="2"/>
</dbReference>
<evidence type="ECO:0000313" key="11">
    <source>
        <dbReference type="Proteomes" id="UP000807306"/>
    </source>
</evidence>
<keyword evidence="11" id="KW-1185">Reference proteome</keyword>
<feature type="domain" description="CRIB" evidence="9">
    <location>
        <begin position="123"/>
        <end position="136"/>
    </location>
</feature>
<protein>
    <recommendedName>
        <fullName evidence="1">non-specific serine/threonine protein kinase</fullName>
        <ecNumber evidence="1">2.7.11.1</ecNumber>
    </recommendedName>
</protein>
<evidence type="ECO:0000256" key="5">
    <source>
        <dbReference type="ARBA" id="ARBA00022777"/>
    </source>
</evidence>
<dbReference type="SMART" id="SM00285">
    <property type="entry name" value="PBD"/>
    <property type="match status" value="2"/>
</dbReference>
<dbReference type="CDD" id="cd01093">
    <property type="entry name" value="CRIB_PAK_like"/>
    <property type="match status" value="1"/>
</dbReference>
<dbReference type="InterPro" id="IPR036936">
    <property type="entry name" value="CRIB_dom_sf"/>
</dbReference>
<dbReference type="PROSITE" id="PS50108">
    <property type="entry name" value="CRIB"/>
    <property type="match status" value="2"/>
</dbReference>
<feature type="domain" description="PH" evidence="8">
    <location>
        <begin position="25"/>
        <end position="119"/>
    </location>
</feature>
<dbReference type="EC" id="2.7.11.1" evidence="1"/>
<evidence type="ECO:0000256" key="4">
    <source>
        <dbReference type="ARBA" id="ARBA00022741"/>
    </source>
</evidence>
<dbReference type="SUPFAM" id="SSF50729">
    <property type="entry name" value="PH domain-like"/>
    <property type="match status" value="2"/>
</dbReference>
<dbReference type="Gene3D" id="3.90.810.10">
    <property type="entry name" value="CRIB domain"/>
    <property type="match status" value="2"/>
</dbReference>
<keyword evidence="5" id="KW-0418">Kinase</keyword>
<comment type="caution">
    <text evidence="10">The sequence shown here is derived from an EMBL/GenBank/DDBJ whole genome shotgun (WGS) entry which is preliminary data.</text>
</comment>
<keyword evidence="4" id="KW-0547">Nucleotide-binding</keyword>
<evidence type="ECO:0000313" key="10">
    <source>
        <dbReference type="EMBL" id="KAF9527896.1"/>
    </source>
</evidence>
<feature type="domain" description="PH" evidence="8">
    <location>
        <begin position="199"/>
        <end position="310"/>
    </location>
</feature>
<evidence type="ECO:0000259" key="8">
    <source>
        <dbReference type="PROSITE" id="PS50003"/>
    </source>
</evidence>
<feature type="region of interest" description="Disordered" evidence="7">
    <location>
        <begin position="339"/>
        <end position="390"/>
    </location>
</feature>
<evidence type="ECO:0000256" key="7">
    <source>
        <dbReference type="SAM" id="MobiDB-lite"/>
    </source>
</evidence>
<dbReference type="Pfam" id="PF00786">
    <property type="entry name" value="PBD"/>
    <property type="match status" value="2"/>
</dbReference>
<accession>A0A9P6JP80</accession>
<dbReference type="GO" id="GO:0005524">
    <property type="term" value="F:ATP binding"/>
    <property type="evidence" value="ECO:0007669"/>
    <property type="project" value="UniProtKB-KW"/>
</dbReference>
<keyword evidence="2" id="KW-0723">Serine/threonine-protein kinase</keyword>
<evidence type="ECO:0000259" key="9">
    <source>
        <dbReference type="PROSITE" id="PS50108"/>
    </source>
</evidence>
<dbReference type="InterPro" id="IPR001849">
    <property type="entry name" value="PH_domain"/>
</dbReference>
<dbReference type="Proteomes" id="UP000807306">
    <property type="component" value="Unassembled WGS sequence"/>
</dbReference>
<reference evidence="10" key="1">
    <citation type="submission" date="2020-11" db="EMBL/GenBank/DDBJ databases">
        <authorList>
            <consortium name="DOE Joint Genome Institute"/>
            <person name="Ahrendt S."/>
            <person name="Riley R."/>
            <person name="Andreopoulos W."/>
            <person name="Labutti K."/>
            <person name="Pangilinan J."/>
            <person name="Ruiz-Duenas F.J."/>
            <person name="Barrasa J.M."/>
            <person name="Sanchez-Garcia M."/>
            <person name="Camarero S."/>
            <person name="Miyauchi S."/>
            <person name="Serrano A."/>
            <person name="Linde D."/>
            <person name="Babiker R."/>
            <person name="Drula E."/>
            <person name="Ayuso-Fernandez I."/>
            <person name="Pacheco R."/>
            <person name="Padilla G."/>
            <person name="Ferreira P."/>
            <person name="Barriuso J."/>
            <person name="Kellner H."/>
            <person name="Castanera R."/>
            <person name="Alfaro M."/>
            <person name="Ramirez L."/>
            <person name="Pisabarro A.G."/>
            <person name="Kuo A."/>
            <person name="Tritt A."/>
            <person name="Lipzen A."/>
            <person name="He G."/>
            <person name="Yan M."/>
            <person name="Ng V."/>
            <person name="Cullen D."/>
            <person name="Martin F."/>
            <person name="Rosso M.-N."/>
            <person name="Henrissat B."/>
            <person name="Hibbett D."/>
            <person name="Martinez A.T."/>
            <person name="Grigoriev I.V."/>
        </authorList>
    </citation>
    <scope>NUCLEOTIDE SEQUENCE</scope>
    <source>
        <strain evidence="10">CBS 506.95</strain>
    </source>
</reference>
<dbReference type="AlphaFoldDB" id="A0A9P6JP80"/>
<dbReference type="PROSITE" id="PS50003">
    <property type="entry name" value="PH_DOMAIN"/>
    <property type="match status" value="2"/>
</dbReference>
<feature type="domain" description="CRIB" evidence="9">
    <location>
        <begin position="315"/>
        <end position="328"/>
    </location>
</feature>
<evidence type="ECO:0000256" key="3">
    <source>
        <dbReference type="ARBA" id="ARBA00022679"/>
    </source>
</evidence>
<proteinExistence type="predicted"/>
<dbReference type="GO" id="GO:0004674">
    <property type="term" value="F:protein serine/threonine kinase activity"/>
    <property type="evidence" value="ECO:0007669"/>
    <property type="project" value="UniProtKB-KW"/>
</dbReference>
<dbReference type="Pfam" id="PF00169">
    <property type="entry name" value="PH"/>
    <property type="match status" value="1"/>
</dbReference>
<gene>
    <name evidence="10" type="ORF">CPB83DRAFT_894842</name>
</gene>
<evidence type="ECO:0000256" key="2">
    <source>
        <dbReference type="ARBA" id="ARBA00022527"/>
    </source>
</evidence>
<evidence type="ECO:0000256" key="1">
    <source>
        <dbReference type="ARBA" id="ARBA00012513"/>
    </source>
</evidence>
<sequence>MDYKHQTSSLTSYKQTKISSTSMATVVRSGNVNIRERSTFGGVNWKLRRLELDSQVLTITNTSNNKRTRIDLRDITELERTDLTEHSLGLKAKGKQFNFSFSTDPELYDWQDDIYQRCPLGGYSAPFDFVHKSHIGSDNVEGAFTDPNILPIYAEIMGGQHSSSKRASGGVIVAPRSRPTSGLPMNAKPIIKAVPQPGAPLLEGAYVIKQSGLFAGWLWRERWLTVTPQALVIHRRGTKVSPPSKSIPLAQLTRVEPDEKREGCLSVEFATRPASRSSSASSRPTDTLYMLFRGYDDLYTWRDALYNQSSLSSPIGQPTGFKHNTHVGFDALSGGFTGLPNDWQNTNPTSSSAATAAAGLTDGEKKKPRRLSRTQRFSAPVMVDTPPPTA</sequence>
<dbReference type="OrthoDB" id="248923at2759"/>
<keyword evidence="3" id="KW-0808">Transferase</keyword>
<dbReference type="InterPro" id="IPR000095">
    <property type="entry name" value="CRIB_dom"/>
</dbReference>
<dbReference type="InterPro" id="IPR033923">
    <property type="entry name" value="PAK_BD"/>
</dbReference>
<name>A0A9P6JP80_9AGAR</name>